<organism evidence="1 2">
    <name type="scientific">Penstemon smallii</name>
    <dbReference type="NCBI Taxonomy" id="265156"/>
    <lineage>
        <taxon>Eukaryota</taxon>
        <taxon>Viridiplantae</taxon>
        <taxon>Streptophyta</taxon>
        <taxon>Embryophyta</taxon>
        <taxon>Tracheophyta</taxon>
        <taxon>Spermatophyta</taxon>
        <taxon>Magnoliopsida</taxon>
        <taxon>eudicotyledons</taxon>
        <taxon>Gunneridae</taxon>
        <taxon>Pentapetalae</taxon>
        <taxon>asterids</taxon>
        <taxon>lamiids</taxon>
        <taxon>Lamiales</taxon>
        <taxon>Plantaginaceae</taxon>
        <taxon>Cheloneae</taxon>
        <taxon>Penstemon</taxon>
    </lineage>
</organism>
<dbReference type="AlphaFoldDB" id="A0ABD3UMW5"/>
<gene>
    <name evidence="1" type="ORF">ACJIZ3_012736</name>
</gene>
<evidence type="ECO:0000313" key="2">
    <source>
        <dbReference type="Proteomes" id="UP001634393"/>
    </source>
</evidence>
<reference evidence="1 2" key="1">
    <citation type="submission" date="2024-12" db="EMBL/GenBank/DDBJ databases">
        <title>The unique morphological basis and parallel evolutionary history of personate flowers in Penstemon.</title>
        <authorList>
            <person name="Depatie T.H."/>
            <person name="Wessinger C.A."/>
        </authorList>
    </citation>
    <scope>NUCLEOTIDE SEQUENCE [LARGE SCALE GENOMIC DNA]</scope>
    <source>
        <strain evidence="1">WTNN_2</strain>
        <tissue evidence="1">Leaf</tissue>
    </source>
</reference>
<keyword evidence="2" id="KW-1185">Reference proteome</keyword>
<evidence type="ECO:0000313" key="1">
    <source>
        <dbReference type="EMBL" id="KAL3850854.1"/>
    </source>
</evidence>
<accession>A0ABD3UMW5</accession>
<comment type="caution">
    <text evidence="1">The sequence shown here is derived from an EMBL/GenBank/DDBJ whole genome shotgun (WGS) entry which is preliminary data.</text>
</comment>
<name>A0ABD3UMW5_9LAMI</name>
<dbReference type="PANTHER" id="PTHR35131">
    <property type="entry name" value="EXPRESSED PROTEIN"/>
    <property type="match status" value="1"/>
</dbReference>
<proteinExistence type="predicted"/>
<dbReference type="Proteomes" id="UP001634393">
    <property type="component" value="Unassembled WGS sequence"/>
</dbReference>
<protein>
    <submittedName>
        <fullName evidence="1">Uncharacterized protein</fullName>
    </submittedName>
</protein>
<sequence length="107" mass="12346">MAGRVPLEVGTCGTIGSLLKREIEYFRRLEIEHVDFDRNSEEINVGGRNSWRSFMSLMGSWRKKKRRNSGIRPGICSKVEVANNRGLNEIHGFSYRNLKADSKRFEV</sequence>
<dbReference type="EMBL" id="JBJXBP010000001">
    <property type="protein sequence ID" value="KAL3850854.1"/>
    <property type="molecule type" value="Genomic_DNA"/>
</dbReference>
<dbReference type="PANTHER" id="PTHR35131:SF1">
    <property type="entry name" value="EXPRESSED PROTEIN"/>
    <property type="match status" value="1"/>
</dbReference>